<evidence type="ECO:0000259" key="9">
    <source>
        <dbReference type="Pfam" id="PF02163"/>
    </source>
</evidence>
<dbReference type="EMBL" id="LNGD01000191">
    <property type="protein sequence ID" value="KYC46618.1"/>
    <property type="molecule type" value="Genomic_DNA"/>
</dbReference>
<keyword evidence="4" id="KW-0378">Hydrolase</keyword>
<gene>
    <name evidence="10" type="ORF">AMQ74_01780</name>
</gene>
<keyword evidence="6 8" id="KW-1133">Transmembrane helix</keyword>
<feature type="domain" description="Peptidase M50" evidence="9">
    <location>
        <begin position="41"/>
        <end position="87"/>
    </location>
</feature>
<protein>
    <submittedName>
        <fullName evidence="10">Peptidase family M50</fullName>
    </submittedName>
</protein>
<evidence type="ECO:0000256" key="8">
    <source>
        <dbReference type="SAM" id="Phobius"/>
    </source>
</evidence>
<feature type="transmembrane region" description="Helical" evidence="8">
    <location>
        <begin position="40"/>
        <end position="62"/>
    </location>
</feature>
<dbReference type="InterPro" id="IPR044838">
    <property type="entry name" value="EGY1-like"/>
</dbReference>
<keyword evidence="3 8" id="KW-0812">Transmembrane</keyword>
<evidence type="ECO:0000313" key="11">
    <source>
        <dbReference type="Proteomes" id="UP000075578"/>
    </source>
</evidence>
<evidence type="ECO:0000256" key="4">
    <source>
        <dbReference type="ARBA" id="ARBA00022801"/>
    </source>
</evidence>
<dbReference type="PATRIC" id="fig|1705564.3.peg.1931"/>
<comment type="subcellular location">
    <subcellularLocation>
        <location evidence="1">Membrane</location>
        <topology evidence="1">Multi-pass membrane protein</topology>
    </subcellularLocation>
</comment>
<keyword evidence="7 8" id="KW-0472">Membrane</keyword>
<dbReference type="Pfam" id="PF02163">
    <property type="entry name" value="Peptidase_M50"/>
    <property type="match status" value="1"/>
</dbReference>
<feature type="transmembrane region" description="Helical" evidence="8">
    <location>
        <begin position="132"/>
        <end position="151"/>
    </location>
</feature>
<name>A0A150INZ4_9EURY</name>
<evidence type="ECO:0000256" key="6">
    <source>
        <dbReference type="ARBA" id="ARBA00022989"/>
    </source>
</evidence>
<evidence type="ECO:0000256" key="5">
    <source>
        <dbReference type="ARBA" id="ARBA00022946"/>
    </source>
</evidence>
<evidence type="ECO:0000256" key="7">
    <source>
        <dbReference type="ARBA" id="ARBA00023136"/>
    </source>
</evidence>
<keyword evidence="2" id="KW-0645">Protease</keyword>
<dbReference type="PANTHER" id="PTHR31412:SF0">
    <property type="entry name" value="ZINC METALLOPROTEASE EGY1, CHLOROPLASTIC-RELATED"/>
    <property type="match status" value="1"/>
</dbReference>
<evidence type="ECO:0000256" key="3">
    <source>
        <dbReference type="ARBA" id="ARBA00022692"/>
    </source>
</evidence>
<dbReference type="Proteomes" id="UP000075578">
    <property type="component" value="Unassembled WGS sequence"/>
</dbReference>
<sequence length="154" mass="16714">MSPVVPISTFGEGSIFLGEPLIFQFIANSLVNVPEGYSLYLNPVAFAGWAGIFVTMLNLIPMGQLDGGHVARAVLGPLYHRQLSFIVAGSLFILGLFSWAGWSLWGIIGLYLAYRGHPGSMDEVTPIDRKHWGMVAMSIVLFAMSAMLTPIKLA</sequence>
<dbReference type="GO" id="GO:0006508">
    <property type="term" value="P:proteolysis"/>
    <property type="evidence" value="ECO:0007669"/>
    <property type="project" value="UniProtKB-KW"/>
</dbReference>
<dbReference type="GO" id="GO:0008233">
    <property type="term" value="F:peptidase activity"/>
    <property type="evidence" value="ECO:0007669"/>
    <property type="project" value="UniProtKB-KW"/>
</dbReference>
<evidence type="ECO:0000256" key="1">
    <source>
        <dbReference type="ARBA" id="ARBA00004141"/>
    </source>
</evidence>
<proteinExistence type="predicted"/>
<evidence type="ECO:0000256" key="2">
    <source>
        <dbReference type="ARBA" id="ARBA00022670"/>
    </source>
</evidence>
<organism evidence="10 11">
    <name type="scientific">Candidatus Methanofastidiosum methylothiophilum</name>
    <dbReference type="NCBI Taxonomy" id="1705564"/>
    <lineage>
        <taxon>Archaea</taxon>
        <taxon>Methanobacteriati</taxon>
        <taxon>Methanobacteriota</taxon>
        <taxon>Stenosarchaea group</taxon>
        <taxon>Candidatus Methanofastidiosia</taxon>
        <taxon>Candidatus Methanofastidiosales</taxon>
        <taxon>Candidatus Methanofastidiosaceae</taxon>
        <taxon>Candidatus Methanofastidiosum</taxon>
    </lineage>
</organism>
<evidence type="ECO:0000313" key="10">
    <source>
        <dbReference type="EMBL" id="KYC46618.1"/>
    </source>
</evidence>
<dbReference type="AlphaFoldDB" id="A0A150INZ4"/>
<dbReference type="InterPro" id="IPR008915">
    <property type="entry name" value="Peptidase_M50"/>
</dbReference>
<accession>A0A150INZ4</accession>
<dbReference type="GO" id="GO:0016020">
    <property type="term" value="C:membrane"/>
    <property type="evidence" value="ECO:0007669"/>
    <property type="project" value="UniProtKB-SubCell"/>
</dbReference>
<keyword evidence="5" id="KW-0809">Transit peptide</keyword>
<dbReference type="PANTHER" id="PTHR31412">
    <property type="entry name" value="ZINC METALLOPROTEASE EGY1"/>
    <property type="match status" value="1"/>
</dbReference>
<reference evidence="10 11" key="1">
    <citation type="journal article" date="2016" name="ISME J.">
        <title>Chasing the elusive Euryarchaeota class WSA2: genomes reveal a uniquely fastidious methyl-reducing methanogen.</title>
        <authorList>
            <person name="Nobu M.K."/>
            <person name="Narihiro T."/>
            <person name="Kuroda K."/>
            <person name="Mei R."/>
            <person name="Liu W.T."/>
        </authorList>
    </citation>
    <scope>NUCLEOTIDE SEQUENCE [LARGE SCALE GENOMIC DNA]</scope>
    <source>
        <strain evidence="10">U1lsi0528_Bin089</strain>
    </source>
</reference>
<feature type="transmembrane region" description="Helical" evidence="8">
    <location>
        <begin position="83"/>
        <end position="112"/>
    </location>
</feature>
<comment type="caution">
    <text evidence="10">The sequence shown here is derived from an EMBL/GenBank/DDBJ whole genome shotgun (WGS) entry which is preliminary data.</text>
</comment>